<dbReference type="GO" id="GO:0000727">
    <property type="term" value="P:double-strand break repair via break-induced replication"/>
    <property type="evidence" value="ECO:0007669"/>
    <property type="project" value="TreeGrafter"/>
</dbReference>
<keyword evidence="13" id="KW-0131">Cell cycle</keyword>
<dbReference type="InterPro" id="IPR003874">
    <property type="entry name" value="CDC45"/>
</dbReference>
<evidence type="ECO:0000256" key="15">
    <source>
        <dbReference type="PIRSR" id="PIRSR604361-3"/>
    </source>
</evidence>
<keyword evidence="11" id="KW-0206">Cytoskeleton</keyword>
<keyword evidence="19" id="KW-1185">Reference proteome</keyword>
<comment type="caution">
    <text evidence="18">The sequence shown here is derived from an EMBL/GenBank/DDBJ whole genome shotgun (WGS) entry which is preliminary data.</text>
</comment>
<dbReference type="PRINTS" id="PR00190">
    <property type="entry name" value="ACTIN"/>
</dbReference>
<dbReference type="OrthoDB" id="5132116at2759"/>
<dbReference type="GO" id="GO:0005524">
    <property type="term" value="F:ATP binding"/>
    <property type="evidence" value="ECO:0007669"/>
    <property type="project" value="UniProtKB-KW"/>
</dbReference>
<dbReference type="PANTHER" id="PTHR10507">
    <property type="entry name" value="CDC45-RELATED PROTEIN"/>
    <property type="match status" value="1"/>
</dbReference>
<keyword evidence="7 15" id="KW-0479">Metal-binding</keyword>
<dbReference type="Proteomes" id="UP000242875">
    <property type="component" value="Unassembled WGS sequence"/>
</dbReference>
<dbReference type="PROSITE" id="PS51819">
    <property type="entry name" value="VOC"/>
    <property type="match status" value="1"/>
</dbReference>
<feature type="region of interest" description="Disordered" evidence="16">
    <location>
        <begin position="150"/>
        <end position="207"/>
    </location>
</feature>
<evidence type="ECO:0000256" key="11">
    <source>
        <dbReference type="ARBA" id="ARBA00023212"/>
    </source>
</evidence>
<dbReference type="GO" id="GO:0034314">
    <property type="term" value="P:Arp2/3 complex-mediated actin nucleation"/>
    <property type="evidence" value="ECO:0007669"/>
    <property type="project" value="UniProtKB-ARBA"/>
</dbReference>
<gene>
    <name evidence="18" type="ORF">BZG36_00775</name>
</gene>
<dbReference type="InterPro" id="IPR018146">
    <property type="entry name" value="Glyoxalase_1_CS"/>
</dbReference>
<dbReference type="UniPathway" id="UPA00619">
    <property type="reaction ID" value="UER00675"/>
</dbReference>
<feature type="binding site" evidence="15">
    <location>
        <position position="718"/>
    </location>
    <ligand>
        <name>Zn(2+)</name>
        <dbReference type="ChEBI" id="CHEBI:29105"/>
        <note>ligand shared between dimeric partners</note>
    </ligand>
</feature>
<feature type="active site" description="Proton donor/acceptor" evidence="14">
    <location>
        <position position="764"/>
    </location>
</feature>
<dbReference type="InterPro" id="IPR037523">
    <property type="entry name" value="VOC_core"/>
</dbReference>
<reference evidence="18 19" key="1">
    <citation type="journal article" date="2017" name="Mycologia">
        <title>Bifiguratus adelaidae, gen. et sp. nov., a new member of Mucoromycotina in endophytic and soil-dwelling habitats.</title>
        <authorList>
            <person name="Torres-Cruz T.J."/>
            <person name="Billingsley Tobias T.L."/>
            <person name="Almatruk M."/>
            <person name="Hesse C."/>
            <person name="Kuske C.R."/>
            <person name="Desiro A."/>
            <person name="Benucci G.M."/>
            <person name="Bonito G."/>
            <person name="Stajich J.E."/>
            <person name="Dunlap C."/>
            <person name="Arnold A.E."/>
            <person name="Porras-Alfaro A."/>
        </authorList>
    </citation>
    <scope>NUCLEOTIDE SEQUENCE [LARGE SCALE GENOMIC DNA]</scope>
    <source>
        <strain evidence="18 19">AZ0501</strain>
    </source>
</reference>
<sequence>MVQLSYERAEDLYDSIRQRSLKGECLLFVSADVDSLCACRILQTLLKADFVAHKIVPLSSYADLDDADSSLIRGNDQLRCIIFLGCGGMLDLMETLSLQEDVMVYVIDSRRPLHLHNIFGTAQVIVLDDGHIEADLSEVKTAFRGIEFASDTESEEEEVLEDEGSEDDTHGEDNEDVITPDGKRRSGEHERAEKRQKVASGMSAKSKRDRRREFRHVIAEYYVSGTWFGTSVALQCYMIANELARTTNDLLWLAIVGLTSQFIDESIDSEKYTTHLQMLYDEVRRFNIEPNQTSSRSQSSTFLSFPSSTNDESDIPSTSSNNIVIRFEDEYRFMLFRHWSLYDSMFHSDYVVSKLGIWKERGKRSLMNMLAKMGFSLHECQQIYVYMDVELKKILRQKLESVAPQYGLDNIIYRSFVRQHGYKCSISASDAVYGLSALLSAAPEACNRLGVTIKWNPIGNSRVASDDASQVPKWWLKNFYTAFDALDNLPLLQSGLQLCMQLQRAVVRQGIALIDKNSIRTLKSFRFAVINDGPDLPIFVHESMLSKLAMFLLAAYRERGRRNVPFVLAAYRESAQTYLVVGATGTTAIGQVRRNHFGVEFRKTAMKMKADFKNDGFDTAVMEIAKDEFGPFDPKKSLEFYQDVLGMKLITKVDNEKGKFTLYFLGYFDSLPSTEEEKRKLAFSSPGMLELTYNWGSENDPNLRYANGNSDPGRGFGHIAIAVDNIEGACARFEKMGVRFQKKLTDGSMKNIAFILDPDDYWVEFVKCGYAGSNFPEHVFPSVVGRPILRAEERVQTVQLKDIMVGDEAAEVRTSLQMSYPMENGIVVDFENMRHLWNYTFDEKLKIDPRDSKILLTEPPMNPRQKRVETVQIMFEEYGFQGVYIAIQAVLTLYAQGLLTGVVVDSGDGVTHIVPVYEGFAPENLTRRLNIAGRDVTRYLIKLLLLRGYAFNRTADFETVRQIKEKFCYVSYDLELDQKLGTETTVLVENYTLPDGRVIKVGSERFEAPEVMFQPHLVDVESAGVAEMLFNTIQSADVDIRPELYKHIVLSGGSTMYPGLPSRLEKEVKQLYLINVLKGDASRLNNLKIRIEDPPRRKHMVFLGGAVLADIMKDKESWWITKQEWEEKGAQCLNKLGIVNAS</sequence>
<dbReference type="InterPro" id="IPR043129">
    <property type="entry name" value="ATPase_NBD"/>
</dbReference>
<evidence type="ECO:0000313" key="19">
    <source>
        <dbReference type="Proteomes" id="UP000242875"/>
    </source>
</evidence>
<evidence type="ECO:0000256" key="8">
    <source>
        <dbReference type="ARBA" id="ARBA00022741"/>
    </source>
</evidence>
<dbReference type="GO" id="GO:0006270">
    <property type="term" value="P:DNA replication initiation"/>
    <property type="evidence" value="ECO:0007669"/>
    <property type="project" value="InterPro"/>
</dbReference>
<name>A0A261Y6Q0_9FUNG</name>
<keyword evidence="6" id="KW-0235">DNA replication</keyword>
<dbReference type="InterPro" id="IPR004000">
    <property type="entry name" value="Actin"/>
</dbReference>
<dbReference type="NCBIfam" id="TIGR00068">
    <property type="entry name" value="glyox_I"/>
    <property type="match status" value="1"/>
</dbReference>
<evidence type="ECO:0000256" key="3">
    <source>
        <dbReference type="ARBA" id="ARBA00010121"/>
    </source>
</evidence>
<dbReference type="Gene3D" id="3.30.420.40">
    <property type="match status" value="2"/>
</dbReference>
<comment type="cofactor">
    <cofactor evidence="15">
        <name>Zn(2+)</name>
        <dbReference type="ChEBI" id="CHEBI:29105"/>
    </cofactor>
    <text evidence="15">Binds 1 zinc ion per subunit. In the homodimer, two zinc ions are bound between subunits.</text>
</comment>
<dbReference type="SUPFAM" id="SSF54593">
    <property type="entry name" value="Glyoxalase/Bleomycin resistance protein/Dihydroxybiphenyl dioxygenase"/>
    <property type="match status" value="1"/>
</dbReference>
<dbReference type="Pfam" id="PF02724">
    <property type="entry name" value="CDC45"/>
    <property type="match status" value="1"/>
</dbReference>
<protein>
    <recommendedName>
        <fullName evidence="17">VOC domain-containing protein</fullName>
    </recommendedName>
</protein>
<evidence type="ECO:0000256" key="7">
    <source>
        <dbReference type="ARBA" id="ARBA00022723"/>
    </source>
</evidence>
<dbReference type="Pfam" id="PF00022">
    <property type="entry name" value="Actin"/>
    <property type="match status" value="1"/>
</dbReference>
<evidence type="ECO:0000259" key="17">
    <source>
        <dbReference type="PROSITE" id="PS51819"/>
    </source>
</evidence>
<comment type="subcellular location">
    <subcellularLocation>
        <location evidence="2">Cytoplasm</location>
        <location evidence="2">Cytoskeleton</location>
    </subcellularLocation>
    <subcellularLocation>
        <location evidence="1">Nucleus</location>
    </subcellularLocation>
</comment>
<evidence type="ECO:0000256" key="16">
    <source>
        <dbReference type="SAM" id="MobiDB-lite"/>
    </source>
</evidence>
<dbReference type="GO" id="GO:0003688">
    <property type="term" value="F:DNA replication origin binding"/>
    <property type="evidence" value="ECO:0007669"/>
    <property type="project" value="TreeGrafter"/>
</dbReference>
<evidence type="ECO:0000256" key="14">
    <source>
        <dbReference type="PIRSR" id="PIRSR604361-1"/>
    </source>
</evidence>
<dbReference type="PANTHER" id="PTHR10507:SF0">
    <property type="entry name" value="CELL DIVISION CONTROL PROTEIN 45 HOMOLOG"/>
    <property type="match status" value="1"/>
</dbReference>
<feature type="binding site" evidence="15">
    <location>
        <position position="764"/>
    </location>
    <ligand>
        <name>Zn(2+)</name>
        <dbReference type="ChEBI" id="CHEBI:29105"/>
        <note>ligand shared between dimeric partners</note>
    </ligand>
</feature>
<feature type="compositionally biased region" description="Low complexity" evidence="16">
    <location>
        <begin position="290"/>
        <end position="310"/>
    </location>
</feature>
<dbReference type="GO" id="GO:0003697">
    <property type="term" value="F:single-stranded DNA binding"/>
    <property type="evidence" value="ECO:0007669"/>
    <property type="project" value="TreeGrafter"/>
</dbReference>
<keyword evidence="10" id="KW-0009">Actin-binding</keyword>
<organism evidence="18 19">
    <name type="scientific">Bifiguratus adelaidae</name>
    <dbReference type="NCBI Taxonomy" id="1938954"/>
    <lineage>
        <taxon>Eukaryota</taxon>
        <taxon>Fungi</taxon>
        <taxon>Fungi incertae sedis</taxon>
        <taxon>Mucoromycota</taxon>
        <taxon>Mucoromycotina</taxon>
        <taxon>Endogonomycetes</taxon>
        <taxon>Endogonales</taxon>
        <taxon>Endogonales incertae sedis</taxon>
        <taxon>Bifiguratus</taxon>
    </lineage>
</organism>
<dbReference type="EMBL" id="MVBO01000005">
    <property type="protein sequence ID" value="OZJ06275.1"/>
    <property type="molecule type" value="Genomic_DNA"/>
</dbReference>
<evidence type="ECO:0000256" key="13">
    <source>
        <dbReference type="ARBA" id="ARBA00023306"/>
    </source>
</evidence>
<dbReference type="AlphaFoldDB" id="A0A261Y6Q0"/>
<dbReference type="CDD" id="cd07233">
    <property type="entry name" value="GlxI_Zn"/>
    <property type="match status" value="1"/>
</dbReference>
<feature type="compositionally biased region" description="Basic and acidic residues" evidence="16">
    <location>
        <begin position="181"/>
        <end position="196"/>
    </location>
</feature>
<keyword evidence="12" id="KW-0539">Nucleus</keyword>
<keyword evidence="8" id="KW-0547">Nucleotide-binding</keyword>
<comment type="similarity">
    <text evidence="3">Belongs to the actin family. ARP2 subfamily.</text>
</comment>
<keyword evidence="9" id="KW-0067">ATP-binding</keyword>
<dbReference type="GO" id="GO:0046872">
    <property type="term" value="F:metal ion binding"/>
    <property type="evidence" value="ECO:0007669"/>
    <property type="project" value="UniProtKB-KW"/>
</dbReference>
<evidence type="ECO:0000256" key="9">
    <source>
        <dbReference type="ARBA" id="ARBA00022840"/>
    </source>
</evidence>
<evidence type="ECO:0000256" key="4">
    <source>
        <dbReference type="ARBA" id="ARBA00010727"/>
    </source>
</evidence>
<dbReference type="PROSITE" id="PS00935">
    <property type="entry name" value="GLYOXALASE_I_2"/>
    <property type="match status" value="1"/>
</dbReference>
<dbReference type="Gene3D" id="3.10.180.10">
    <property type="entry name" value="2,3-Dihydroxybiphenyl 1,2-Dioxygenase, domain 1"/>
    <property type="match status" value="1"/>
</dbReference>
<keyword evidence="15" id="KW-0862">Zinc</keyword>
<dbReference type="SMART" id="SM00268">
    <property type="entry name" value="ACTIN"/>
    <property type="match status" value="1"/>
</dbReference>
<dbReference type="InterPro" id="IPR004361">
    <property type="entry name" value="Glyoxalase_1"/>
</dbReference>
<dbReference type="GO" id="GO:1902977">
    <property type="term" value="P:mitotic DNA replication preinitiation complex assembly"/>
    <property type="evidence" value="ECO:0007669"/>
    <property type="project" value="TreeGrafter"/>
</dbReference>
<feature type="compositionally biased region" description="Acidic residues" evidence="16">
    <location>
        <begin position="150"/>
        <end position="166"/>
    </location>
</feature>
<dbReference type="GO" id="GO:0003682">
    <property type="term" value="F:chromatin binding"/>
    <property type="evidence" value="ECO:0007669"/>
    <property type="project" value="TreeGrafter"/>
</dbReference>
<feature type="binding site" evidence="15">
    <location>
        <position position="690"/>
    </location>
    <ligand>
        <name>Zn(2+)</name>
        <dbReference type="ChEBI" id="CHEBI:29105"/>
        <note>ligand shared between dimeric partners</note>
    </ligand>
</feature>
<dbReference type="SUPFAM" id="SSF53067">
    <property type="entry name" value="Actin-like ATPase domain"/>
    <property type="match status" value="2"/>
</dbReference>
<dbReference type="GO" id="GO:0003779">
    <property type="term" value="F:actin binding"/>
    <property type="evidence" value="ECO:0007669"/>
    <property type="project" value="UniProtKB-KW"/>
</dbReference>
<dbReference type="FunFam" id="3.30.420.40:FF:000050">
    <property type="entry name" value="Actin, alpha skeletal muscle"/>
    <property type="match status" value="1"/>
</dbReference>
<keyword evidence="5" id="KW-0963">Cytoplasm</keyword>
<evidence type="ECO:0000313" key="18">
    <source>
        <dbReference type="EMBL" id="OZJ06275.1"/>
    </source>
</evidence>
<dbReference type="GO" id="GO:0005856">
    <property type="term" value="C:cytoskeleton"/>
    <property type="evidence" value="ECO:0007669"/>
    <property type="project" value="UniProtKB-SubCell"/>
</dbReference>
<feature type="domain" description="VOC" evidence="17">
    <location>
        <begin position="623"/>
        <end position="768"/>
    </location>
</feature>
<dbReference type="Gene3D" id="3.90.640.10">
    <property type="entry name" value="Actin, Chain A, domain 4"/>
    <property type="match status" value="1"/>
</dbReference>
<evidence type="ECO:0000256" key="5">
    <source>
        <dbReference type="ARBA" id="ARBA00022490"/>
    </source>
</evidence>
<feature type="region of interest" description="Disordered" evidence="16">
    <location>
        <begin position="290"/>
        <end position="317"/>
    </location>
</feature>
<accession>A0A261Y6Q0</accession>
<dbReference type="GO" id="GO:0004462">
    <property type="term" value="F:lactoylglutathione lyase activity"/>
    <property type="evidence" value="ECO:0007669"/>
    <property type="project" value="UniProtKB-EC"/>
</dbReference>
<proteinExistence type="inferred from homology"/>
<dbReference type="FunFam" id="3.90.640.10:FF:000005">
    <property type="entry name" value="Actin-related protein 2"/>
    <property type="match status" value="1"/>
</dbReference>
<evidence type="ECO:0000256" key="1">
    <source>
        <dbReference type="ARBA" id="ARBA00004123"/>
    </source>
</evidence>
<dbReference type="CDD" id="cd10220">
    <property type="entry name" value="ASKHA_NBD_Arp2"/>
    <property type="match status" value="1"/>
</dbReference>
<evidence type="ECO:0000256" key="2">
    <source>
        <dbReference type="ARBA" id="ARBA00004245"/>
    </source>
</evidence>
<comment type="similarity">
    <text evidence="4">Belongs to the CDC45 family.</text>
</comment>
<evidence type="ECO:0000256" key="6">
    <source>
        <dbReference type="ARBA" id="ARBA00022705"/>
    </source>
</evidence>
<evidence type="ECO:0000256" key="10">
    <source>
        <dbReference type="ARBA" id="ARBA00023203"/>
    </source>
</evidence>
<dbReference type="GO" id="GO:0031261">
    <property type="term" value="C:DNA replication preinitiation complex"/>
    <property type="evidence" value="ECO:0007669"/>
    <property type="project" value="TreeGrafter"/>
</dbReference>
<dbReference type="InterPro" id="IPR029068">
    <property type="entry name" value="Glyas_Bleomycin-R_OHBP_Dase"/>
</dbReference>
<evidence type="ECO:0000256" key="12">
    <source>
        <dbReference type="ARBA" id="ARBA00023242"/>
    </source>
</evidence>